<organism evidence="1">
    <name type="scientific">hydrothermal vent metagenome</name>
    <dbReference type="NCBI Taxonomy" id="652676"/>
    <lineage>
        <taxon>unclassified sequences</taxon>
        <taxon>metagenomes</taxon>
        <taxon>ecological metagenomes</taxon>
    </lineage>
</organism>
<protein>
    <submittedName>
        <fullName evidence="1">Uncharacterized protein</fullName>
    </submittedName>
</protein>
<name>A0A170PRJ6_9ZZZZ</name>
<dbReference type="AlphaFoldDB" id="A0A170PRJ6"/>
<dbReference type="EMBL" id="CZRL01000094">
    <property type="protein sequence ID" value="CUS53016.1"/>
    <property type="molecule type" value="Genomic_DNA"/>
</dbReference>
<proteinExistence type="predicted"/>
<accession>A0A170PRJ6</accession>
<sequence length="51" mass="5929">MSPSAHVNRQRIIIAFSQFDQVNTSWVIYRPEAVIAEKSSLRSILIKGFWH</sequence>
<evidence type="ECO:0000313" key="1">
    <source>
        <dbReference type="EMBL" id="CUS53016.1"/>
    </source>
</evidence>
<gene>
    <name evidence="1" type="ORF">MGWOODY_XGa2698</name>
</gene>
<reference evidence="1" key="1">
    <citation type="submission" date="2015-10" db="EMBL/GenBank/DDBJ databases">
        <authorList>
            <person name="Gilbert D.G."/>
        </authorList>
    </citation>
    <scope>NUCLEOTIDE SEQUENCE</scope>
</reference>